<dbReference type="InterPro" id="IPR053802">
    <property type="entry name" value="DUF6950"/>
</dbReference>
<comment type="caution">
    <text evidence="2">The sequence shown here is derived from an EMBL/GenBank/DDBJ whole genome shotgun (WGS) entry which is preliminary data.</text>
</comment>
<reference evidence="2 3" key="1">
    <citation type="submission" date="2020-08" db="EMBL/GenBank/DDBJ databases">
        <title>Genomic Encyclopedia of Type Strains, Phase IV (KMG-IV): sequencing the most valuable type-strain genomes for metagenomic binning, comparative biology and taxonomic classification.</title>
        <authorList>
            <person name="Goeker M."/>
        </authorList>
    </citation>
    <scope>NUCLEOTIDE SEQUENCE [LARGE SCALE GENOMIC DNA]</scope>
    <source>
        <strain evidence="2 3">DSM 26736</strain>
    </source>
</reference>
<dbReference type="Pfam" id="PF22262">
    <property type="entry name" value="DUF6950"/>
    <property type="match status" value="1"/>
</dbReference>
<proteinExistence type="predicted"/>
<organism evidence="2 3">
    <name type="scientific">Sphingomonas xinjiangensis</name>
    <dbReference type="NCBI Taxonomy" id="643568"/>
    <lineage>
        <taxon>Bacteria</taxon>
        <taxon>Pseudomonadati</taxon>
        <taxon>Pseudomonadota</taxon>
        <taxon>Alphaproteobacteria</taxon>
        <taxon>Sphingomonadales</taxon>
        <taxon>Sphingomonadaceae</taxon>
        <taxon>Sphingomonas</taxon>
    </lineage>
</organism>
<gene>
    <name evidence="2" type="ORF">FHT02_000654</name>
</gene>
<dbReference type="RefSeq" id="WP_184084141.1">
    <property type="nucleotide sequence ID" value="NZ_JACIJF010000001.1"/>
</dbReference>
<dbReference type="Proteomes" id="UP000527143">
    <property type="component" value="Unassembled WGS sequence"/>
</dbReference>
<protein>
    <recommendedName>
        <fullName evidence="1">DUF6950 domain-containing protein</fullName>
    </recommendedName>
</protein>
<evidence type="ECO:0000259" key="1">
    <source>
        <dbReference type="Pfam" id="PF22262"/>
    </source>
</evidence>
<name>A0A840YFA0_9SPHN</name>
<dbReference type="EMBL" id="JACIJF010000001">
    <property type="protein sequence ID" value="MBB5709448.1"/>
    <property type="molecule type" value="Genomic_DNA"/>
</dbReference>
<dbReference type="AlphaFoldDB" id="A0A840YFA0"/>
<accession>A0A840YFA0</accession>
<feature type="domain" description="DUF6950" evidence="1">
    <location>
        <begin position="8"/>
        <end position="141"/>
    </location>
</feature>
<evidence type="ECO:0000313" key="2">
    <source>
        <dbReference type="EMBL" id="MBB5709448.1"/>
    </source>
</evidence>
<keyword evidence="3" id="KW-1185">Reference proteome</keyword>
<evidence type="ECO:0000313" key="3">
    <source>
        <dbReference type="Proteomes" id="UP000527143"/>
    </source>
</evidence>
<sequence length="154" mass="16540">MFTTSALSRAPDWEERLSVYLDRVRDEPFKWGSHDCALFAAGAVKAMTGTDPAADFRDTYTNRTGAAAALQEHGAGTLLKTVTSWLGEPKHPAFAQRGDVVIKDRNTLGVCVGLHSWFVGEEHGAQGLVALPTANCTKAFTLPYAVAASSEEGR</sequence>